<dbReference type="NCBIfam" id="NF001862">
    <property type="entry name" value="PRK00601.1"/>
    <property type="match status" value="1"/>
</dbReference>
<gene>
    <name evidence="8" type="ORF">ZIOFF_012347</name>
</gene>
<dbReference type="Proteomes" id="UP000734854">
    <property type="component" value="Unassembled WGS sequence"/>
</dbReference>
<evidence type="ECO:0000256" key="4">
    <source>
        <dbReference type="ARBA" id="ARBA00022801"/>
    </source>
</evidence>
<dbReference type="Gene3D" id="2.70.40.10">
    <property type="match status" value="1"/>
</dbReference>
<keyword evidence="4" id="KW-0378">Hydrolase</keyword>
<evidence type="ECO:0000313" key="9">
    <source>
        <dbReference type="Proteomes" id="UP000734854"/>
    </source>
</evidence>
<evidence type="ECO:0000256" key="6">
    <source>
        <dbReference type="SAM" id="MobiDB-lite"/>
    </source>
</evidence>
<protein>
    <recommendedName>
        <fullName evidence="3">dUTP diphosphatase</fullName>
        <ecNumber evidence="3">3.6.1.23</ecNumber>
    </recommendedName>
</protein>
<dbReference type="InterPro" id="IPR028919">
    <property type="entry name" value="Viral_movement"/>
</dbReference>
<dbReference type="CDD" id="cd07557">
    <property type="entry name" value="trimeric_dUTPase"/>
    <property type="match status" value="1"/>
</dbReference>
<dbReference type="GO" id="GO:0046081">
    <property type="term" value="P:dUTP catabolic process"/>
    <property type="evidence" value="ECO:0007669"/>
    <property type="project" value="InterPro"/>
</dbReference>
<dbReference type="AlphaFoldDB" id="A0A8J5I9P2"/>
<dbReference type="UniPathway" id="UPA00610">
    <property type="reaction ID" value="UER00666"/>
</dbReference>
<feature type="domain" description="dUTPase-like" evidence="7">
    <location>
        <begin position="691"/>
        <end position="817"/>
    </location>
</feature>
<reference evidence="8 9" key="1">
    <citation type="submission" date="2020-08" db="EMBL/GenBank/DDBJ databases">
        <title>Plant Genome Project.</title>
        <authorList>
            <person name="Zhang R.-G."/>
        </authorList>
    </citation>
    <scope>NUCLEOTIDE SEQUENCE [LARGE SCALE GENOMIC DNA]</scope>
    <source>
        <tissue evidence="8">Rhizome</tissue>
    </source>
</reference>
<feature type="compositionally biased region" description="Polar residues" evidence="6">
    <location>
        <begin position="15"/>
        <end position="26"/>
    </location>
</feature>
<comment type="similarity">
    <text evidence="2">Belongs to the dUTPase family.</text>
</comment>
<evidence type="ECO:0000313" key="8">
    <source>
        <dbReference type="EMBL" id="KAG6530125.1"/>
    </source>
</evidence>
<dbReference type="EC" id="3.6.1.23" evidence="3"/>
<dbReference type="NCBIfam" id="TIGR00576">
    <property type="entry name" value="dut"/>
    <property type="match status" value="1"/>
</dbReference>
<comment type="caution">
    <text evidence="8">The sequence shown here is derived from an EMBL/GenBank/DDBJ whole genome shotgun (WGS) entry which is preliminary data.</text>
</comment>
<dbReference type="GO" id="GO:0000287">
    <property type="term" value="F:magnesium ion binding"/>
    <property type="evidence" value="ECO:0007669"/>
    <property type="project" value="InterPro"/>
</dbReference>
<dbReference type="Pfam" id="PF01107">
    <property type="entry name" value="MP"/>
    <property type="match status" value="1"/>
</dbReference>
<evidence type="ECO:0000256" key="3">
    <source>
        <dbReference type="ARBA" id="ARBA00012379"/>
    </source>
</evidence>
<dbReference type="InterPro" id="IPR033704">
    <property type="entry name" value="dUTPase_trimeric"/>
</dbReference>
<dbReference type="PANTHER" id="PTHR11241">
    <property type="entry name" value="DEOXYURIDINE 5'-TRIPHOSPHATE NUCLEOTIDOHYDROLASE"/>
    <property type="match status" value="1"/>
</dbReference>
<name>A0A8J5I9P2_ZINOF</name>
<dbReference type="GO" id="GO:0006226">
    <property type="term" value="P:dUMP biosynthetic process"/>
    <property type="evidence" value="ECO:0007669"/>
    <property type="project" value="UniProtKB-UniPathway"/>
</dbReference>
<sequence length="936" mass="106020">MATRNRPVISERSITETTEPVTSSQEDQIRSYRRMARIRYEAQRRFNNSRGSRTLESQLNPEAELELSQRQRASLVPAETLYSSNWSEPRHRVYQHYSETRILVVGGQQNLPLINQESYSILRAEGMQLIHLGLVMIRIHALHRRNAGVNALIVLRDTRWRDDRSIIGTMEVDLSGGTQLVYIAPNMLLSIEDFFNHIEIAIQTHGYEEWNTADSNLLITRGLIGRLTNTSYADFRYNVQNVADYLASAGIHAVSATPRTISELQGMKWILQPPNTSQTRNPQEVNTIPLMDGSIALSFNGYQATRNHTPRRMSNFDTEGIQNDGEEEFVGVFIESEPEPTNKWEALGQPDTNPRWDTLGEPSGRYNFYVNYAAPPSAPFIPPSRPMWDDDDDKPSTETEIVAEAAFPSIWEDTPWEEDPYLDIYGFDEETHITDDDEEDLSAYFLGLENLENEYPISPNTVLPNEQQVNWEDSDSESEQYWQNTVEQVEQIEEQYFTAQTTEQMEELSLTESSSVNEDKTGEQDVTNEIAHAGIEAPLLEQLEGLEYPILRSMMNQALNENAFSSTSAISRYNPPPEPLMGQINYPPAQVNERTPQHPETAISGKFKPRGYNHQPWTLPSAQTNDGAILILPEDIGQYSEKTETIPPYDKGEQIIEELIDYTNYLQNIVDKGKQVQDNLYLKVRRLTETAKLPVKRTNGAAGYDIYIDEEVHIMPQQQCLIKTGISLEFSEGYYARIAPRSGSALKLNFMVNAGVIDSDFRGEVCLLIYNFSDLTLSLENGRSIAQLIFEKIMTPPVVEVSNLRQTIRGTGSFGSTEIEEEPRSSEELIFSAARRWINFTDYITGTGVDIKFEHISGTSNELADALSRLVHHITNKASLSIDQEHFLQQVDESLNETQGADDTMKDVLARTITTLMAKETFGKVEPLGAAFSKVK</sequence>
<dbReference type="InterPro" id="IPR036157">
    <property type="entry name" value="dUTPase-like_sf"/>
</dbReference>
<comment type="pathway">
    <text evidence="1">Pyrimidine metabolism; dUMP biosynthesis; dUMP from dCTP (dUTP route): step 2/2.</text>
</comment>
<dbReference type="EMBL" id="JACMSC010000003">
    <property type="protein sequence ID" value="KAG6530125.1"/>
    <property type="molecule type" value="Genomic_DNA"/>
</dbReference>
<organism evidence="8 9">
    <name type="scientific">Zingiber officinale</name>
    <name type="common">Ginger</name>
    <name type="synonym">Amomum zingiber</name>
    <dbReference type="NCBI Taxonomy" id="94328"/>
    <lineage>
        <taxon>Eukaryota</taxon>
        <taxon>Viridiplantae</taxon>
        <taxon>Streptophyta</taxon>
        <taxon>Embryophyta</taxon>
        <taxon>Tracheophyta</taxon>
        <taxon>Spermatophyta</taxon>
        <taxon>Magnoliopsida</taxon>
        <taxon>Liliopsida</taxon>
        <taxon>Zingiberales</taxon>
        <taxon>Zingiberaceae</taxon>
        <taxon>Zingiber</taxon>
    </lineage>
</organism>
<dbReference type="PANTHER" id="PTHR11241:SF0">
    <property type="entry name" value="DEOXYURIDINE 5'-TRIPHOSPHATE NUCLEOTIDOHYDROLASE"/>
    <property type="match status" value="1"/>
</dbReference>
<keyword evidence="5" id="KW-0546">Nucleotide metabolism</keyword>
<evidence type="ECO:0000256" key="1">
    <source>
        <dbReference type="ARBA" id="ARBA00005142"/>
    </source>
</evidence>
<dbReference type="SUPFAM" id="SSF51283">
    <property type="entry name" value="dUTPase-like"/>
    <property type="match status" value="1"/>
</dbReference>
<dbReference type="InterPro" id="IPR029054">
    <property type="entry name" value="dUTPase-like"/>
</dbReference>
<feature type="region of interest" description="Disordered" evidence="6">
    <location>
        <begin position="1"/>
        <end position="28"/>
    </location>
</feature>
<dbReference type="GO" id="GO:0004170">
    <property type="term" value="F:dUTP diphosphatase activity"/>
    <property type="evidence" value="ECO:0007669"/>
    <property type="project" value="UniProtKB-EC"/>
</dbReference>
<dbReference type="InterPro" id="IPR008181">
    <property type="entry name" value="dUTPase"/>
</dbReference>
<dbReference type="Pfam" id="PF00692">
    <property type="entry name" value="dUTPase"/>
    <property type="match status" value="1"/>
</dbReference>
<evidence type="ECO:0000256" key="2">
    <source>
        <dbReference type="ARBA" id="ARBA00006581"/>
    </source>
</evidence>
<accession>A0A8J5I9P2</accession>
<evidence type="ECO:0000259" key="7">
    <source>
        <dbReference type="Pfam" id="PF00692"/>
    </source>
</evidence>
<keyword evidence="9" id="KW-1185">Reference proteome</keyword>
<evidence type="ECO:0000256" key="5">
    <source>
        <dbReference type="ARBA" id="ARBA00023080"/>
    </source>
</evidence>
<proteinExistence type="inferred from homology"/>